<keyword evidence="4" id="KW-1185">Reference proteome</keyword>
<sequence>MLFIIWSCSSSSGAALHHLELLFIIWSCSSSSGAALHHLELLFIIWSCSSSSGAPLHHLELLFIIWSCSSSSGAALHHLELLYKLLGHHGAEGMTPPPLLPVEYARAVRLLTDSIHHLCSLHDVDHRCQLHSAQQLELEQQDWETTSQSSGSSHTDVTNHWLQENSSLS</sequence>
<evidence type="ECO:0000313" key="3">
    <source>
        <dbReference type="EMBL" id="CAB1435332.1"/>
    </source>
</evidence>
<name>A0A9N7US57_PLEPL</name>
<feature type="region of interest" description="Disordered" evidence="1">
    <location>
        <begin position="141"/>
        <end position="169"/>
    </location>
</feature>
<dbReference type="Proteomes" id="UP001153269">
    <property type="component" value="Unassembled WGS sequence"/>
</dbReference>
<protein>
    <submittedName>
        <fullName evidence="3">Uncharacterized protein</fullName>
    </submittedName>
</protein>
<feature type="chain" id="PRO_5040501818" evidence="2">
    <location>
        <begin position="36"/>
        <end position="169"/>
    </location>
</feature>
<accession>A0A9N7US57</accession>
<evidence type="ECO:0000313" key="4">
    <source>
        <dbReference type="Proteomes" id="UP001153269"/>
    </source>
</evidence>
<dbReference type="EMBL" id="CADEAL010001762">
    <property type="protein sequence ID" value="CAB1435332.1"/>
    <property type="molecule type" value="Genomic_DNA"/>
</dbReference>
<dbReference type="AlphaFoldDB" id="A0A9N7US57"/>
<organism evidence="3 4">
    <name type="scientific">Pleuronectes platessa</name>
    <name type="common">European plaice</name>
    <dbReference type="NCBI Taxonomy" id="8262"/>
    <lineage>
        <taxon>Eukaryota</taxon>
        <taxon>Metazoa</taxon>
        <taxon>Chordata</taxon>
        <taxon>Craniata</taxon>
        <taxon>Vertebrata</taxon>
        <taxon>Euteleostomi</taxon>
        <taxon>Actinopterygii</taxon>
        <taxon>Neopterygii</taxon>
        <taxon>Teleostei</taxon>
        <taxon>Neoteleostei</taxon>
        <taxon>Acanthomorphata</taxon>
        <taxon>Carangaria</taxon>
        <taxon>Pleuronectiformes</taxon>
        <taxon>Pleuronectoidei</taxon>
        <taxon>Pleuronectidae</taxon>
        <taxon>Pleuronectes</taxon>
    </lineage>
</organism>
<comment type="caution">
    <text evidence="3">The sequence shown here is derived from an EMBL/GenBank/DDBJ whole genome shotgun (WGS) entry which is preliminary data.</text>
</comment>
<evidence type="ECO:0000256" key="2">
    <source>
        <dbReference type="SAM" id="SignalP"/>
    </source>
</evidence>
<proteinExistence type="predicted"/>
<gene>
    <name evidence="3" type="ORF">PLEPLA_LOCUS23416</name>
</gene>
<reference evidence="3" key="1">
    <citation type="submission" date="2020-03" db="EMBL/GenBank/DDBJ databases">
        <authorList>
            <person name="Weist P."/>
        </authorList>
    </citation>
    <scope>NUCLEOTIDE SEQUENCE</scope>
</reference>
<evidence type="ECO:0000256" key="1">
    <source>
        <dbReference type="SAM" id="MobiDB-lite"/>
    </source>
</evidence>
<keyword evidence="2" id="KW-0732">Signal</keyword>
<feature type="signal peptide" evidence="2">
    <location>
        <begin position="1"/>
        <end position="35"/>
    </location>
</feature>